<dbReference type="Pfam" id="PF00857">
    <property type="entry name" value="Isochorismatase"/>
    <property type="match status" value="1"/>
</dbReference>
<name>A0ABX0UVI4_9HYPH</name>
<proteinExistence type="predicted"/>
<keyword evidence="3" id="KW-1185">Reference proteome</keyword>
<protein>
    <submittedName>
        <fullName evidence="2">Nicotinamidase-related amidase</fullName>
    </submittedName>
</protein>
<evidence type="ECO:0000313" key="2">
    <source>
        <dbReference type="EMBL" id="NIJ56966.1"/>
    </source>
</evidence>
<reference evidence="2 3" key="1">
    <citation type="submission" date="2020-03" db="EMBL/GenBank/DDBJ databases">
        <title>Genomic Encyclopedia of Type Strains, Phase IV (KMG-IV): sequencing the most valuable type-strain genomes for metagenomic binning, comparative biology and taxonomic classification.</title>
        <authorList>
            <person name="Goeker M."/>
        </authorList>
    </citation>
    <scope>NUCLEOTIDE SEQUENCE [LARGE SCALE GENOMIC DNA]</scope>
    <source>
        <strain evidence="2 3">DSM 103870</strain>
    </source>
</reference>
<dbReference type="Proteomes" id="UP001429580">
    <property type="component" value="Unassembled WGS sequence"/>
</dbReference>
<evidence type="ECO:0000259" key="1">
    <source>
        <dbReference type="Pfam" id="PF00857"/>
    </source>
</evidence>
<dbReference type="Gene3D" id="3.40.50.850">
    <property type="entry name" value="Isochorismatase-like"/>
    <property type="match status" value="1"/>
</dbReference>
<dbReference type="InterPro" id="IPR000868">
    <property type="entry name" value="Isochorismatase-like_dom"/>
</dbReference>
<dbReference type="SUPFAM" id="SSF52499">
    <property type="entry name" value="Isochorismatase-like hydrolases"/>
    <property type="match status" value="1"/>
</dbReference>
<evidence type="ECO:0000313" key="3">
    <source>
        <dbReference type="Proteomes" id="UP001429580"/>
    </source>
</evidence>
<gene>
    <name evidence="2" type="ORF">FHS82_000792</name>
</gene>
<accession>A0ABX0UVI4</accession>
<sequence>MLQARRSTLLLVDFQQRLAPVIDGAQETIEQAERLARAAQLVGVPVLATEQIPEKLGATADALLPLPEKIIAKLSFDATGEPGLREALDERRETVLVTGWEAHVCVLQTTFGLVRAGFTPVVVADAVASRKPFSKDIALRRIAARGIEIVTVEMAIFEWLERADHPRFREALPLIR</sequence>
<dbReference type="PANTHER" id="PTHR14119:SF3">
    <property type="entry name" value="ISOCHORISMATASE DOMAIN-CONTAINING PROTEIN 2"/>
    <property type="match status" value="1"/>
</dbReference>
<feature type="domain" description="Isochorismatase-like" evidence="1">
    <location>
        <begin position="8"/>
        <end position="153"/>
    </location>
</feature>
<dbReference type="PANTHER" id="PTHR14119">
    <property type="entry name" value="HYDROLASE"/>
    <property type="match status" value="1"/>
</dbReference>
<comment type="caution">
    <text evidence="2">The sequence shown here is derived from an EMBL/GenBank/DDBJ whole genome shotgun (WGS) entry which is preliminary data.</text>
</comment>
<dbReference type="InterPro" id="IPR036380">
    <property type="entry name" value="Isochorismatase-like_sf"/>
</dbReference>
<dbReference type="RefSeq" id="WP_166949047.1">
    <property type="nucleotide sequence ID" value="NZ_JAASQI010000002.1"/>
</dbReference>
<organism evidence="2 3">
    <name type="scientific">Pseudochelatococcus lubricantis</name>
    <dbReference type="NCBI Taxonomy" id="1538102"/>
    <lineage>
        <taxon>Bacteria</taxon>
        <taxon>Pseudomonadati</taxon>
        <taxon>Pseudomonadota</taxon>
        <taxon>Alphaproteobacteria</taxon>
        <taxon>Hyphomicrobiales</taxon>
        <taxon>Chelatococcaceae</taxon>
        <taxon>Pseudochelatococcus</taxon>
    </lineage>
</organism>
<dbReference type="EMBL" id="JAASQI010000002">
    <property type="protein sequence ID" value="NIJ56966.1"/>
    <property type="molecule type" value="Genomic_DNA"/>
</dbReference>
<dbReference type="InterPro" id="IPR050993">
    <property type="entry name" value="Isochorismatase_domain"/>
</dbReference>